<evidence type="ECO:0000256" key="5">
    <source>
        <dbReference type="ARBA" id="ARBA00023125"/>
    </source>
</evidence>
<keyword evidence="5" id="KW-0238">DNA-binding</keyword>
<dbReference type="PRINTS" id="PR00046">
    <property type="entry name" value="SIGMA70FCT"/>
</dbReference>
<dbReference type="Pfam" id="PF04539">
    <property type="entry name" value="Sigma70_r3"/>
    <property type="match status" value="1"/>
</dbReference>
<dbReference type="InterPro" id="IPR050239">
    <property type="entry name" value="Sigma-70_RNA_pol_init_factors"/>
</dbReference>
<keyword evidence="4" id="KW-0731">Sigma factor</keyword>
<dbReference type="PANTHER" id="PTHR30603:SF19">
    <property type="entry name" value="RNA POLYMERASE SIGMA-F FACTOR"/>
    <property type="match status" value="1"/>
</dbReference>
<evidence type="ECO:0000256" key="4">
    <source>
        <dbReference type="ARBA" id="ARBA00023082"/>
    </source>
</evidence>
<dbReference type="PROSITE" id="PS50943">
    <property type="entry name" value="HTH_CROC1"/>
    <property type="match status" value="1"/>
</dbReference>
<dbReference type="InterPro" id="IPR000943">
    <property type="entry name" value="RNA_pol_sigma70"/>
</dbReference>
<evidence type="ECO:0000256" key="6">
    <source>
        <dbReference type="ARBA" id="ARBA00023163"/>
    </source>
</evidence>
<reference evidence="8 9" key="1">
    <citation type="submission" date="2023-06" db="EMBL/GenBank/DDBJ databases">
        <title>Identification and characterization of horizontal gene transfer across gut microbiota members of farm animals based on homology search.</title>
        <authorList>
            <person name="Schwarzerova J."/>
            <person name="Nykrynova M."/>
            <person name="Jureckova K."/>
            <person name="Cejkova D."/>
            <person name="Rychlik I."/>
        </authorList>
    </citation>
    <scope>NUCLEOTIDE SEQUENCE [LARGE SCALE GENOMIC DNA]</scope>
    <source>
        <strain evidence="8 9">ET39</strain>
    </source>
</reference>
<organism evidence="8 9">
    <name type="scientific">Amedibacillus dolichus</name>
    <dbReference type="NCBI Taxonomy" id="31971"/>
    <lineage>
        <taxon>Bacteria</taxon>
        <taxon>Bacillati</taxon>
        <taxon>Bacillota</taxon>
        <taxon>Erysipelotrichia</taxon>
        <taxon>Erysipelotrichales</taxon>
        <taxon>Erysipelotrichaceae</taxon>
        <taxon>Amedibacillus</taxon>
    </lineage>
</organism>
<evidence type="ECO:0000256" key="1">
    <source>
        <dbReference type="ARBA" id="ARBA00007788"/>
    </source>
</evidence>
<proteinExistence type="inferred from homology"/>
<dbReference type="PROSITE" id="PS00715">
    <property type="entry name" value="SIGMA70_1"/>
    <property type="match status" value="1"/>
</dbReference>
<feature type="domain" description="HTH cro/C1-type" evidence="7">
    <location>
        <begin position="199"/>
        <end position="229"/>
    </location>
</feature>
<protein>
    <submittedName>
        <fullName evidence="8">Sigma-70 family RNA polymerase sigma factor</fullName>
    </submittedName>
</protein>
<dbReference type="InterPro" id="IPR007630">
    <property type="entry name" value="RNA_pol_sigma70_r4"/>
</dbReference>
<keyword evidence="3" id="KW-0805">Transcription regulation</keyword>
<keyword evidence="2" id="KW-0749">Sporulation</keyword>
<dbReference type="PANTHER" id="PTHR30603">
    <property type="entry name" value="RNA POLYMERASE SIGMA FACTOR RPO"/>
    <property type="match status" value="1"/>
</dbReference>
<dbReference type="InterPro" id="IPR007627">
    <property type="entry name" value="RNA_pol_sigma70_r2"/>
</dbReference>
<gene>
    <name evidence="8" type="ORF">QUV96_04655</name>
</gene>
<dbReference type="Pfam" id="PF04545">
    <property type="entry name" value="Sigma70_r4"/>
    <property type="match status" value="1"/>
</dbReference>
<evidence type="ECO:0000313" key="8">
    <source>
        <dbReference type="EMBL" id="MDM8156926.1"/>
    </source>
</evidence>
<reference evidence="8 9" key="3">
    <citation type="submission" date="2023-06" db="EMBL/GenBank/DDBJ databases">
        <authorList>
            <person name="Zeman M."/>
            <person name="Kubasova T."/>
            <person name="Jahodarova E."/>
            <person name="Nykrynova M."/>
            <person name="Rychlik I."/>
        </authorList>
    </citation>
    <scope>NUCLEOTIDE SEQUENCE [LARGE SCALE GENOMIC DNA]</scope>
    <source>
        <strain evidence="8 9">ET39</strain>
    </source>
</reference>
<evidence type="ECO:0000256" key="3">
    <source>
        <dbReference type="ARBA" id="ARBA00023015"/>
    </source>
</evidence>
<dbReference type="InterPro" id="IPR013324">
    <property type="entry name" value="RNA_pol_sigma_r3/r4-like"/>
</dbReference>
<dbReference type="Pfam" id="PF04542">
    <property type="entry name" value="Sigma70_r2"/>
    <property type="match status" value="1"/>
</dbReference>
<evidence type="ECO:0000259" key="7">
    <source>
        <dbReference type="PROSITE" id="PS50943"/>
    </source>
</evidence>
<keyword evidence="6" id="KW-0804">Transcription</keyword>
<evidence type="ECO:0000256" key="2">
    <source>
        <dbReference type="ARBA" id="ARBA00022969"/>
    </source>
</evidence>
<sequence>MKLEDLSNEALIEAIQRGDKEAKDVFVRRNQALVYALAKRFSSSRIPFEELVQIGCVGLMKALNHFDLSYQVKFSTYAVPIILGEIKRFFRDDGAMRISRSVKESYLQMLKVQEQLQQKLGRKVSYEEIAEACELDVADVILAFEANQFTLSFDEVIYENDGSPIVLQDKVADERSGDVTLQVSLRQEIARLPQREQLLLHYRYDLGMKQEEIAQRLQVSQVQVSRLERKVLSKLKTRLVHV</sequence>
<dbReference type="SUPFAM" id="SSF88946">
    <property type="entry name" value="Sigma2 domain of RNA polymerase sigma factors"/>
    <property type="match status" value="1"/>
</dbReference>
<name>A0ABT7UBB0_9FIRM</name>
<dbReference type="InterPro" id="IPR007624">
    <property type="entry name" value="RNA_pol_sigma70_r3"/>
</dbReference>
<reference evidence="9" key="2">
    <citation type="submission" date="2023-06" db="EMBL/GenBank/DDBJ databases">
        <title>Identification and characterization of horizontal gene transfer across gut microbiota members of farm animals based on homology search.</title>
        <authorList>
            <person name="Zeman M."/>
            <person name="Kubasova T."/>
            <person name="Jahodarova E."/>
            <person name="Nykrynova M."/>
            <person name="Rychlik I."/>
        </authorList>
    </citation>
    <scope>NUCLEOTIDE SEQUENCE [LARGE SCALE GENOMIC DNA]</scope>
    <source>
        <strain evidence="9">ET39</strain>
    </source>
</reference>
<dbReference type="InterPro" id="IPR036388">
    <property type="entry name" value="WH-like_DNA-bd_sf"/>
</dbReference>
<dbReference type="SUPFAM" id="SSF88659">
    <property type="entry name" value="Sigma3 and sigma4 domains of RNA polymerase sigma factors"/>
    <property type="match status" value="2"/>
</dbReference>
<dbReference type="Proteomes" id="UP001529340">
    <property type="component" value="Unassembled WGS sequence"/>
</dbReference>
<comment type="similarity">
    <text evidence="1">Belongs to the sigma-70 factor family.</text>
</comment>
<keyword evidence="9" id="KW-1185">Reference proteome</keyword>
<evidence type="ECO:0000313" key="9">
    <source>
        <dbReference type="Proteomes" id="UP001529340"/>
    </source>
</evidence>
<dbReference type="InterPro" id="IPR013325">
    <property type="entry name" value="RNA_pol_sigma_r2"/>
</dbReference>
<dbReference type="InterPro" id="IPR014284">
    <property type="entry name" value="RNA_pol_sigma-70_dom"/>
</dbReference>
<dbReference type="InterPro" id="IPR001387">
    <property type="entry name" value="Cro/C1-type_HTH"/>
</dbReference>
<dbReference type="NCBIfam" id="TIGR02937">
    <property type="entry name" value="sigma70-ECF"/>
    <property type="match status" value="1"/>
</dbReference>
<accession>A0ABT7UBB0</accession>
<dbReference type="EMBL" id="JAUDCG010000015">
    <property type="protein sequence ID" value="MDM8156926.1"/>
    <property type="molecule type" value="Genomic_DNA"/>
</dbReference>
<dbReference type="Gene3D" id="1.20.120.1810">
    <property type="match status" value="1"/>
</dbReference>
<dbReference type="Gene3D" id="1.10.10.10">
    <property type="entry name" value="Winged helix-like DNA-binding domain superfamily/Winged helix DNA-binding domain"/>
    <property type="match status" value="2"/>
</dbReference>
<comment type="caution">
    <text evidence="8">The sequence shown here is derived from an EMBL/GenBank/DDBJ whole genome shotgun (WGS) entry which is preliminary data.</text>
</comment>
<dbReference type="RefSeq" id="WP_289607391.1">
    <property type="nucleotide sequence ID" value="NZ_JAUDCG010000015.1"/>
</dbReference>